<dbReference type="Gene3D" id="3.40.395.10">
    <property type="entry name" value="Adenoviral Proteinase, Chain A"/>
    <property type="match status" value="1"/>
</dbReference>
<comment type="similarity">
    <text evidence="1">Belongs to the peptidase C48 family.</text>
</comment>
<evidence type="ECO:0000313" key="7">
    <source>
        <dbReference type="Proteomes" id="UP000326396"/>
    </source>
</evidence>
<comment type="caution">
    <text evidence="6">The sequence shown here is derived from an EMBL/GenBank/DDBJ whole genome shotgun (WGS) entry which is preliminary data.</text>
</comment>
<evidence type="ECO:0000256" key="4">
    <source>
        <dbReference type="SAM" id="MobiDB-lite"/>
    </source>
</evidence>
<dbReference type="GO" id="GO:0006508">
    <property type="term" value="P:proteolysis"/>
    <property type="evidence" value="ECO:0007669"/>
    <property type="project" value="UniProtKB-KW"/>
</dbReference>
<feature type="region of interest" description="Disordered" evidence="4">
    <location>
        <begin position="22"/>
        <end position="94"/>
    </location>
</feature>
<evidence type="ECO:0000256" key="2">
    <source>
        <dbReference type="ARBA" id="ARBA00022670"/>
    </source>
</evidence>
<dbReference type="InterPro" id="IPR038765">
    <property type="entry name" value="Papain-like_cys_pep_sf"/>
</dbReference>
<dbReference type="SUPFAM" id="SSF54001">
    <property type="entry name" value="Cysteine proteinases"/>
    <property type="match status" value="1"/>
</dbReference>
<feature type="domain" description="Ubiquitin-like protease family profile" evidence="5">
    <location>
        <begin position="601"/>
        <end position="752"/>
    </location>
</feature>
<protein>
    <recommendedName>
        <fullName evidence="5">Ubiquitin-like protease family profile domain-containing protein</fullName>
    </recommendedName>
</protein>
<organism evidence="6 7">
    <name type="scientific">Mikania micrantha</name>
    <name type="common">bitter vine</name>
    <dbReference type="NCBI Taxonomy" id="192012"/>
    <lineage>
        <taxon>Eukaryota</taxon>
        <taxon>Viridiplantae</taxon>
        <taxon>Streptophyta</taxon>
        <taxon>Embryophyta</taxon>
        <taxon>Tracheophyta</taxon>
        <taxon>Spermatophyta</taxon>
        <taxon>Magnoliopsida</taxon>
        <taxon>eudicotyledons</taxon>
        <taxon>Gunneridae</taxon>
        <taxon>Pentapetalae</taxon>
        <taxon>asterids</taxon>
        <taxon>campanulids</taxon>
        <taxon>Asterales</taxon>
        <taxon>Asteraceae</taxon>
        <taxon>Asteroideae</taxon>
        <taxon>Heliantheae alliance</taxon>
        <taxon>Eupatorieae</taxon>
        <taxon>Mikania</taxon>
    </lineage>
</organism>
<dbReference type="Pfam" id="PF02902">
    <property type="entry name" value="Peptidase_C48"/>
    <property type="match status" value="1"/>
</dbReference>
<dbReference type="OrthoDB" id="696486at2759"/>
<dbReference type="PANTHER" id="PTHR34835:SF90">
    <property type="entry name" value="AMINOTRANSFERASE-LIKE PLANT MOBILE DOMAIN-CONTAINING PROTEIN"/>
    <property type="match status" value="1"/>
</dbReference>
<dbReference type="AlphaFoldDB" id="A0A5N6NKT1"/>
<evidence type="ECO:0000313" key="6">
    <source>
        <dbReference type="EMBL" id="KAD4888708.1"/>
    </source>
</evidence>
<evidence type="ECO:0000256" key="1">
    <source>
        <dbReference type="ARBA" id="ARBA00005234"/>
    </source>
</evidence>
<gene>
    <name evidence="6" type="ORF">E3N88_20781</name>
</gene>
<evidence type="ECO:0000256" key="3">
    <source>
        <dbReference type="ARBA" id="ARBA00022801"/>
    </source>
</evidence>
<accession>A0A5N6NKT1</accession>
<feature type="compositionally biased region" description="Basic and acidic residues" evidence="4">
    <location>
        <begin position="55"/>
        <end position="66"/>
    </location>
</feature>
<dbReference type="InterPro" id="IPR003653">
    <property type="entry name" value="Peptidase_C48_C"/>
</dbReference>
<proteinExistence type="inferred from homology"/>
<name>A0A5N6NKT1_9ASTR</name>
<keyword evidence="3" id="KW-0378">Hydrolase</keyword>
<keyword evidence="7" id="KW-1185">Reference proteome</keyword>
<dbReference type="Proteomes" id="UP000326396">
    <property type="component" value="Linkage Group LG19"/>
</dbReference>
<reference evidence="6 7" key="1">
    <citation type="submission" date="2019-05" db="EMBL/GenBank/DDBJ databases">
        <title>Mikania micrantha, genome provides insights into the molecular mechanism of rapid growth.</title>
        <authorList>
            <person name="Liu B."/>
        </authorList>
    </citation>
    <scope>NUCLEOTIDE SEQUENCE [LARGE SCALE GENOMIC DNA]</scope>
    <source>
        <strain evidence="6">NLD-2019</strain>
        <tissue evidence="6">Leaf</tissue>
    </source>
</reference>
<keyword evidence="2" id="KW-0645">Protease</keyword>
<feature type="compositionally biased region" description="Basic residues" evidence="4">
    <location>
        <begin position="34"/>
        <end position="45"/>
    </location>
</feature>
<dbReference type="EMBL" id="SZYD01000011">
    <property type="protein sequence ID" value="KAD4888708.1"/>
    <property type="molecule type" value="Genomic_DNA"/>
</dbReference>
<evidence type="ECO:0000259" key="5">
    <source>
        <dbReference type="Pfam" id="PF02902"/>
    </source>
</evidence>
<sequence>MVLNIGCGFATHFSVKIIYSETENEEGQSPEKKIKTKNGTPRKKNKDGTNQQHKQSKDEEVEEISRKKNKPINGTPDKRKEGRAAQKNKPSNKEEASCKRLGYFVAHNFDETRMEIKAPCGNIKVDASSLSKLLGFANSGCSLLHVEPNKPLNPRILKWRLNYKNEYIAPTEIVKNIICNGEDDSFDFVLNFLVLFIATMVECHSHGKCKLDILELLTHDTDLKNINWCTYILSRIKVCKSGWAGTLTSAFRGALTILTLLYVDSVTLASMNVDHQIPAITFWDLERLKERENIEIRSGSFGKGRYVGMSAVGCNVKKKNVVVAGQKSMENLSMEEQCTTLQQMLQSLCVLKSETQVLLNSVYQQNKNDEKVKVLISTFESVFNKKPELKQMVLKEDITNNGGQVAVDPTDRVIEICEEIIKHTQTMIDSDNEVDKNECQSPGNCEQSLPDWDKTPGTTVNTLGKLKLEVLQYGNEELSKKETSQGTRSCTRNNAFISCTYTKEEEAIWGYLFTEIKEIFETDAGLLMELRRIRSLKPGSEISIDVIECWAAVLNEEEHEGMHHSPRRLFCGPYVFREWMFLQKPLYDTVRLVAFSKAMFAVVGRREELRDLHSYELVMFPILDNGHFYVIAVDLKEPNMFLIDNMEATETVVGMKDNEEYKFKDKPYKVKHVFLEYLHNWKHPKAQQLEDMEIKRLQLKWATRGNIKDCGVFAMRHMECFMGGLESEFDCGFAETDGEILNQIGALRKKYAARILLSNINKMKNEVLKAANLLSES</sequence>
<dbReference type="PANTHER" id="PTHR34835">
    <property type="entry name" value="OS07G0283600 PROTEIN-RELATED"/>
    <property type="match status" value="1"/>
</dbReference>
<dbReference type="GO" id="GO:0008234">
    <property type="term" value="F:cysteine-type peptidase activity"/>
    <property type="evidence" value="ECO:0007669"/>
    <property type="project" value="InterPro"/>
</dbReference>